<dbReference type="GO" id="GO:0006508">
    <property type="term" value="P:proteolysis"/>
    <property type="evidence" value="ECO:0007669"/>
    <property type="project" value="UniProtKB-KW"/>
</dbReference>
<evidence type="ECO:0000313" key="2">
    <source>
        <dbReference type="EMBL" id="MDQ0160801.1"/>
    </source>
</evidence>
<feature type="domain" description="Tail specific protease" evidence="1">
    <location>
        <begin position="171"/>
        <end position="402"/>
    </location>
</feature>
<reference evidence="2 3" key="1">
    <citation type="submission" date="2023-07" db="EMBL/GenBank/DDBJ databases">
        <title>Genomic Encyclopedia of Type Strains, Phase IV (KMG-IV): sequencing the most valuable type-strain genomes for metagenomic binning, comparative biology and taxonomic classification.</title>
        <authorList>
            <person name="Goeker M."/>
        </authorList>
    </citation>
    <scope>NUCLEOTIDE SEQUENCE [LARGE SCALE GENOMIC DNA]</scope>
    <source>
        <strain evidence="2 3">DSM 16460</strain>
    </source>
</reference>
<dbReference type="GO" id="GO:0008233">
    <property type="term" value="F:peptidase activity"/>
    <property type="evidence" value="ECO:0007669"/>
    <property type="project" value="UniProtKB-KW"/>
</dbReference>
<dbReference type="InterPro" id="IPR029045">
    <property type="entry name" value="ClpP/crotonase-like_dom_sf"/>
</dbReference>
<accession>A0ABT9VIK7</accession>
<dbReference type="Pfam" id="PF03572">
    <property type="entry name" value="Peptidase_S41"/>
    <property type="match status" value="1"/>
</dbReference>
<comment type="caution">
    <text evidence="2">The sequence shown here is derived from an EMBL/GenBank/DDBJ whole genome shotgun (WGS) entry which is preliminary data.</text>
</comment>
<sequence length="425" mass="49364">MYSVIFQDVIEIMHHDYAGCKDKRSWDNPQMFKQKINELDQKGELDDHLFAEIVEDYLLDFQDPHMFFNVIKANGQKSIDNGFKVRRFGDKLFVTSVLKKEKLNRGDAIVSLDHTPVKELAVNYQRELMETEAEREDWRRIIQKHNVADVLTPEGKHKSIQLNQYEKADYTPKHTITRIDSETLLMTLTDFFDAEVIDQLIDKHQNSLMSTKNLIVDVRTNYGGSSLAYEGLEKYLFPAGSTQVHFSDYENEFNCTERNTELMIDIINQTLENIDHEEYRNGLERYRDETWVNNKGKGFISFDDDEEENEMDIKGLEFPENVVVLTDSYCGSAGDIFVYLCKQSPKVTVVGRPTKGVNDYSDLTIQKWHDKFGLGYPTSRLKSLERRGALNNPGIKPDVYIPWTPEHINKDVDMEKALSIFRGRI</sequence>
<dbReference type="SMART" id="SM00245">
    <property type="entry name" value="TSPc"/>
    <property type="match status" value="1"/>
</dbReference>
<dbReference type="EMBL" id="JAUSTQ010000018">
    <property type="protein sequence ID" value="MDQ0160801.1"/>
    <property type="molecule type" value="Genomic_DNA"/>
</dbReference>
<dbReference type="Proteomes" id="UP001224359">
    <property type="component" value="Unassembled WGS sequence"/>
</dbReference>
<keyword evidence="2" id="KW-0378">Hydrolase</keyword>
<dbReference type="SUPFAM" id="SSF52096">
    <property type="entry name" value="ClpP/crotonase"/>
    <property type="match status" value="1"/>
</dbReference>
<dbReference type="RefSeq" id="WP_306978305.1">
    <property type="nucleotide sequence ID" value="NZ_JAUSTQ010000018.1"/>
</dbReference>
<name>A0ABT9VIK7_9BACI</name>
<gene>
    <name evidence="2" type="ORF">J2S77_002808</name>
</gene>
<keyword evidence="3" id="KW-1185">Reference proteome</keyword>
<dbReference type="InterPro" id="IPR005151">
    <property type="entry name" value="Tail-specific_protease"/>
</dbReference>
<evidence type="ECO:0000259" key="1">
    <source>
        <dbReference type="SMART" id="SM00245"/>
    </source>
</evidence>
<keyword evidence="2" id="KW-0645">Protease</keyword>
<evidence type="ECO:0000313" key="3">
    <source>
        <dbReference type="Proteomes" id="UP001224359"/>
    </source>
</evidence>
<dbReference type="Gene3D" id="3.90.226.10">
    <property type="entry name" value="2-enoyl-CoA Hydratase, Chain A, domain 1"/>
    <property type="match status" value="1"/>
</dbReference>
<proteinExistence type="predicted"/>
<protein>
    <submittedName>
        <fullName evidence="2">C-terminal processing protease CtpA/Prc</fullName>
    </submittedName>
</protein>
<organism evidence="2 3">
    <name type="scientific">Alkalibacillus salilacus</name>
    <dbReference type="NCBI Taxonomy" id="284582"/>
    <lineage>
        <taxon>Bacteria</taxon>
        <taxon>Bacillati</taxon>
        <taxon>Bacillota</taxon>
        <taxon>Bacilli</taxon>
        <taxon>Bacillales</taxon>
        <taxon>Bacillaceae</taxon>
        <taxon>Alkalibacillus</taxon>
    </lineage>
</organism>